<dbReference type="Proteomes" id="UP001497525">
    <property type="component" value="Unassembled WGS sequence"/>
</dbReference>
<organism evidence="4 5">
    <name type="scientific">Calicophoron daubneyi</name>
    <name type="common">Rumen fluke</name>
    <name type="synonym">Paramphistomum daubneyi</name>
    <dbReference type="NCBI Taxonomy" id="300641"/>
    <lineage>
        <taxon>Eukaryota</taxon>
        <taxon>Metazoa</taxon>
        <taxon>Spiralia</taxon>
        <taxon>Lophotrochozoa</taxon>
        <taxon>Platyhelminthes</taxon>
        <taxon>Trematoda</taxon>
        <taxon>Digenea</taxon>
        <taxon>Plagiorchiida</taxon>
        <taxon>Pronocephalata</taxon>
        <taxon>Paramphistomoidea</taxon>
        <taxon>Paramphistomidae</taxon>
        <taxon>Calicophoron</taxon>
    </lineage>
</organism>
<reference evidence="4" key="1">
    <citation type="submission" date="2024-06" db="EMBL/GenBank/DDBJ databases">
        <authorList>
            <person name="Liu X."/>
            <person name="Lenzi L."/>
            <person name="Haldenby T S."/>
            <person name="Uol C."/>
        </authorList>
    </citation>
    <scope>NUCLEOTIDE SEQUENCE</scope>
</reference>
<evidence type="ECO:0008006" key="6">
    <source>
        <dbReference type="Google" id="ProtNLM"/>
    </source>
</evidence>
<dbReference type="EMBL" id="CAXLJL010000778">
    <property type="protein sequence ID" value="CAL5140724.1"/>
    <property type="molecule type" value="Genomic_DNA"/>
</dbReference>
<dbReference type="PANTHER" id="PTHR31699:SF1">
    <property type="entry name" value="U8 SNORNA-DECAPPING ENZYME"/>
    <property type="match status" value="1"/>
</dbReference>
<evidence type="ECO:0000313" key="5">
    <source>
        <dbReference type="Proteomes" id="UP001497525"/>
    </source>
</evidence>
<dbReference type="Gene3D" id="3.90.79.10">
    <property type="entry name" value="Nucleoside Triphosphate Pyrophosphohydrolase"/>
    <property type="match status" value="1"/>
</dbReference>
<dbReference type="InterPro" id="IPR054754">
    <property type="entry name" value="NudT16"/>
</dbReference>
<name>A0AAV2TZ98_CALDB</name>
<dbReference type="GO" id="GO:0016077">
    <property type="term" value="P:sno(s)RNA catabolic process"/>
    <property type="evidence" value="ECO:0007669"/>
    <property type="project" value="TreeGrafter"/>
</dbReference>
<comment type="subcellular location">
    <subcellularLocation>
        <location evidence="1">Nucleus</location>
    </subcellularLocation>
</comment>
<comment type="caution">
    <text evidence="4">The sequence shown here is derived from an EMBL/GenBank/DDBJ whole genome shotgun (WGS) entry which is preliminary data.</text>
</comment>
<proteinExistence type="predicted"/>
<evidence type="ECO:0000256" key="1">
    <source>
        <dbReference type="ARBA" id="ARBA00004123"/>
    </source>
</evidence>
<evidence type="ECO:0000256" key="3">
    <source>
        <dbReference type="ARBA" id="ARBA00023242"/>
    </source>
</evidence>
<dbReference type="InterPro" id="IPR015797">
    <property type="entry name" value="NUDIX_hydrolase-like_dom_sf"/>
</dbReference>
<evidence type="ECO:0000256" key="2">
    <source>
        <dbReference type="ARBA" id="ARBA00022884"/>
    </source>
</evidence>
<keyword evidence="2" id="KW-0694">RNA-binding</keyword>
<dbReference type="SUPFAM" id="SSF55811">
    <property type="entry name" value="Nudix"/>
    <property type="match status" value="1"/>
</dbReference>
<sequence length="213" mass="23872">MTVAGTDSAFLSDVRSFSAVFPDFALVDNNNMPSETVKKAAHGMFYALTDDTFLGQYRERAYVMMQIRFDGDIGFPGGLIEPEDESLTAGLNREVLEEMGSGSPSLKFEESDFLFAHRCLETGRVLYFYAKRISPEEFRELELNVLKAEEYGKETLGVLRVPLYTMDDGFRGLPQFLTNSFSGNAKLQLLGGLLKAKTHSVDELRFALRNFTA</sequence>
<keyword evidence="3" id="KW-0539">Nucleus</keyword>
<evidence type="ECO:0000313" key="4">
    <source>
        <dbReference type="EMBL" id="CAL5140724.1"/>
    </source>
</evidence>
<dbReference type="AlphaFoldDB" id="A0AAV2TZ98"/>
<gene>
    <name evidence="4" type="ORF">CDAUBV1_LOCUS16019</name>
</gene>
<dbReference type="PANTHER" id="PTHR31699">
    <property type="entry name" value="NUDIX T16 FAMILY MEMBER"/>
    <property type="match status" value="1"/>
</dbReference>
<protein>
    <recommendedName>
        <fullName evidence="6">U8 snoRNA-decapping enzyme</fullName>
    </recommendedName>
</protein>
<dbReference type="GO" id="GO:0006402">
    <property type="term" value="P:mRNA catabolic process"/>
    <property type="evidence" value="ECO:0007669"/>
    <property type="project" value="TreeGrafter"/>
</dbReference>
<dbReference type="GO" id="GO:0030515">
    <property type="term" value="F:snoRNA binding"/>
    <property type="evidence" value="ECO:0007669"/>
    <property type="project" value="TreeGrafter"/>
</dbReference>
<dbReference type="GO" id="GO:0005634">
    <property type="term" value="C:nucleus"/>
    <property type="evidence" value="ECO:0007669"/>
    <property type="project" value="UniProtKB-SubCell"/>
</dbReference>
<dbReference type="GO" id="GO:1990174">
    <property type="term" value="F:phosphodiesterase decapping endonuclease activity"/>
    <property type="evidence" value="ECO:0007669"/>
    <property type="project" value="TreeGrafter"/>
</dbReference>
<dbReference type="Pfam" id="PF22327">
    <property type="entry name" value="Nudt16-like"/>
    <property type="match status" value="1"/>
</dbReference>
<accession>A0AAV2TZ98</accession>